<keyword evidence="3" id="KW-1185">Reference proteome</keyword>
<organism evidence="2 3">
    <name type="scientific">Ambrosiozyma monospora</name>
    <name type="common">Yeast</name>
    <name type="synonym">Endomycopsis monosporus</name>
    <dbReference type="NCBI Taxonomy" id="43982"/>
    <lineage>
        <taxon>Eukaryota</taxon>
        <taxon>Fungi</taxon>
        <taxon>Dikarya</taxon>
        <taxon>Ascomycota</taxon>
        <taxon>Saccharomycotina</taxon>
        <taxon>Pichiomycetes</taxon>
        <taxon>Pichiales</taxon>
        <taxon>Pichiaceae</taxon>
        <taxon>Ambrosiozyma</taxon>
    </lineage>
</organism>
<dbReference type="Proteomes" id="UP001165063">
    <property type="component" value="Unassembled WGS sequence"/>
</dbReference>
<evidence type="ECO:0000256" key="1">
    <source>
        <dbReference type="SAM" id="MobiDB-lite"/>
    </source>
</evidence>
<feature type="region of interest" description="Disordered" evidence="1">
    <location>
        <begin position="35"/>
        <end position="83"/>
    </location>
</feature>
<dbReference type="EMBL" id="BSXU01009901">
    <property type="protein sequence ID" value="GME70043.1"/>
    <property type="molecule type" value="Genomic_DNA"/>
</dbReference>
<evidence type="ECO:0000313" key="3">
    <source>
        <dbReference type="Proteomes" id="UP001165063"/>
    </source>
</evidence>
<proteinExistence type="predicted"/>
<sequence>MQTISKFCSKYKLKNSIASYLDLGFGGSILENLNSGFSSSRDSGSDGPSGDGGSSGPGPNNGGPPGYCASSSPGLGDSSGHGA</sequence>
<name>A0A9W6WGY5_AMBMO</name>
<comment type="caution">
    <text evidence="2">The sequence shown here is derived from an EMBL/GenBank/DDBJ whole genome shotgun (WGS) entry which is preliminary data.</text>
</comment>
<accession>A0A9W6WGY5</accession>
<feature type="compositionally biased region" description="Low complexity" evidence="1">
    <location>
        <begin position="35"/>
        <end position="46"/>
    </location>
</feature>
<gene>
    <name evidence="2" type="ORF">Amon01_000914300</name>
</gene>
<evidence type="ECO:0000313" key="2">
    <source>
        <dbReference type="EMBL" id="GME70043.1"/>
    </source>
</evidence>
<dbReference type="AlphaFoldDB" id="A0A9W6WGY5"/>
<reference evidence="2" key="1">
    <citation type="submission" date="2023-04" db="EMBL/GenBank/DDBJ databases">
        <title>Ambrosiozyma monospora NBRC 1965.</title>
        <authorList>
            <person name="Ichikawa N."/>
            <person name="Sato H."/>
            <person name="Tonouchi N."/>
        </authorList>
    </citation>
    <scope>NUCLEOTIDE SEQUENCE</scope>
    <source>
        <strain evidence="2">NBRC 1965</strain>
    </source>
</reference>
<protein>
    <submittedName>
        <fullName evidence="2">Unnamed protein product</fullName>
    </submittedName>
</protein>
<feature type="compositionally biased region" description="Gly residues" evidence="1">
    <location>
        <begin position="47"/>
        <end position="65"/>
    </location>
</feature>